<dbReference type="SMART" id="SM00345">
    <property type="entry name" value="HTH_GNTR"/>
    <property type="match status" value="1"/>
</dbReference>
<evidence type="ECO:0000313" key="8">
    <source>
        <dbReference type="EMBL" id="NMD48207.1"/>
    </source>
</evidence>
<comment type="similarity">
    <text evidence="1">In the C-terminal section; belongs to the class-I pyridoxal-phosphate-dependent aminotransferase family.</text>
</comment>
<dbReference type="SUPFAM" id="SSF53383">
    <property type="entry name" value="PLP-dependent transferases"/>
    <property type="match status" value="1"/>
</dbReference>
<keyword evidence="3" id="KW-0663">Pyridoxal phosphate</keyword>
<dbReference type="InterPro" id="IPR036388">
    <property type="entry name" value="WH-like_DNA-bd_sf"/>
</dbReference>
<dbReference type="PANTHER" id="PTHR46577:SF1">
    <property type="entry name" value="HTH-TYPE TRANSCRIPTIONAL REGULATORY PROTEIN GABR"/>
    <property type="match status" value="1"/>
</dbReference>
<gene>
    <name evidence="8" type="ORF">HHO37_00635</name>
</gene>
<dbReference type="SUPFAM" id="SSF46785">
    <property type="entry name" value="Winged helix' DNA-binding domain"/>
    <property type="match status" value="1"/>
</dbReference>
<dbReference type="PANTHER" id="PTHR46577">
    <property type="entry name" value="HTH-TYPE TRANSCRIPTIONAL REGULATORY PROTEIN GABR"/>
    <property type="match status" value="1"/>
</dbReference>
<dbReference type="Pfam" id="PF00155">
    <property type="entry name" value="Aminotran_1_2"/>
    <property type="match status" value="1"/>
</dbReference>
<dbReference type="InterPro" id="IPR036390">
    <property type="entry name" value="WH_DNA-bd_sf"/>
</dbReference>
<sequence length="421" mass="49534">MASKYQKILTTIVQQIETGRLTRGDKLPSIRQLSSEFNCSKDTVQKAFSELKYQKYIYPVPKSGYYVFEDNHAEEQLPKVSSSDYNNMAYEDFRTCMNETLVGRENYLFNYYHQQEGLEELTQSLQTLFLDQAIYSKKENIAVTSGTQQALYILSQMNFPNQKKTILLEQPTYHRMNALVKSQNLPFLTINRSFEGLDFNLLEDLFRQEDIKFFYTIPRLSNPLGLSYNLREKQLLVELAQKYDVYIVEDDYMADFDKPSNLSLHYLDTNDRIIYLKSFSTTLFPALRLGSLVLPKKLRKSFLAYKSLIDYDTNLIMQKALSLYIDNGMFAKNKKHLRQIRNQERAELKQEIPPAFLKLPHHLFHDSLVLQLPPKTKLSLLKHRLNEPDFLEKNYITDCPYQFIQLKKDSNWQDVLSFLNL</sequence>
<keyword evidence="6" id="KW-0804">Transcription</keyword>
<feature type="domain" description="HTH gntR-type" evidence="7">
    <location>
        <begin position="2"/>
        <end position="70"/>
    </location>
</feature>
<organism evidence="8 9">
    <name type="scientific">Streptococcus ratti</name>
    <dbReference type="NCBI Taxonomy" id="1341"/>
    <lineage>
        <taxon>Bacteria</taxon>
        <taxon>Bacillati</taxon>
        <taxon>Bacillota</taxon>
        <taxon>Bacilli</taxon>
        <taxon>Lactobacillales</taxon>
        <taxon>Streptococcaceae</taxon>
        <taxon>Streptococcus</taxon>
    </lineage>
</organism>
<evidence type="ECO:0000256" key="1">
    <source>
        <dbReference type="ARBA" id="ARBA00005384"/>
    </source>
</evidence>
<name>A0A7X9QG83_STRRT</name>
<dbReference type="InterPro" id="IPR000524">
    <property type="entry name" value="Tscrpt_reg_HTH_GntR"/>
</dbReference>
<accession>A0A7X9QG83</accession>
<dbReference type="CDD" id="cd00609">
    <property type="entry name" value="AAT_like"/>
    <property type="match status" value="1"/>
</dbReference>
<evidence type="ECO:0000256" key="4">
    <source>
        <dbReference type="ARBA" id="ARBA00023015"/>
    </source>
</evidence>
<dbReference type="CDD" id="cd07377">
    <property type="entry name" value="WHTH_GntR"/>
    <property type="match status" value="1"/>
</dbReference>
<evidence type="ECO:0000313" key="9">
    <source>
        <dbReference type="Proteomes" id="UP000532121"/>
    </source>
</evidence>
<keyword evidence="2 8" id="KW-0808">Transferase</keyword>
<evidence type="ECO:0000259" key="7">
    <source>
        <dbReference type="PROSITE" id="PS50949"/>
    </source>
</evidence>
<comment type="caution">
    <text evidence="8">The sequence shown here is derived from an EMBL/GenBank/DDBJ whole genome shotgun (WGS) entry which is preliminary data.</text>
</comment>
<dbReference type="GO" id="GO:0008483">
    <property type="term" value="F:transaminase activity"/>
    <property type="evidence" value="ECO:0007669"/>
    <property type="project" value="UniProtKB-KW"/>
</dbReference>
<evidence type="ECO:0000256" key="6">
    <source>
        <dbReference type="ARBA" id="ARBA00023163"/>
    </source>
</evidence>
<dbReference type="GO" id="GO:0030170">
    <property type="term" value="F:pyridoxal phosphate binding"/>
    <property type="evidence" value="ECO:0007669"/>
    <property type="project" value="InterPro"/>
</dbReference>
<dbReference type="InterPro" id="IPR004839">
    <property type="entry name" value="Aminotransferase_I/II_large"/>
</dbReference>
<evidence type="ECO:0000256" key="2">
    <source>
        <dbReference type="ARBA" id="ARBA00022576"/>
    </source>
</evidence>
<dbReference type="InterPro" id="IPR015421">
    <property type="entry name" value="PyrdxlP-dep_Trfase_major"/>
</dbReference>
<dbReference type="RefSeq" id="WP_193522798.1">
    <property type="nucleotide sequence ID" value="NZ_JABASA010000001.1"/>
</dbReference>
<dbReference type="Gene3D" id="1.10.10.10">
    <property type="entry name" value="Winged helix-like DNA-binding domain superfamily/Winged helix DNA-binding domain"/>
    <property type="match status" value="1"/>
</dbReference>
<dbReference type="InterPro" id="IPR051446">
    <property type="entry name" value="HTH_trans_reg/aminotransferase"/>
</dbReference>
<dbReference type="PROSITE" id="PS50949">
    <property type="entry name" value="HTH_GNTR"/>
    <property type="match status" value="1"/>
</dbReference>
<keyword evidence="4" id="KW-0805">Transcription regulation</keyword>
<reference evidence="8 9" key="1">
    <citation type="submission" date="2020-04" db="EMBL/GenBank/DDBJ databases">
        <title>MicrobeNet Type strains.</title>
        <authorList>
            <person name="Nicholson A.C."/>
        </authorList>
    </citation>
    <scope>NUCLEOTIDE SEQUENCE [LARGE SCALE GENOMIC DNA]</scope>
    <source>
        <strain evidence="8 9">DSM 22768</strain>
    </source>
</reference>
<evidence type="ECO:0000256" key="3">
    <source>
        <dbReference type="ARBA" id="ARBA00022898"/>
    </source>
</evidence>
<keyword evidence="5" id="KW-0238">DNA-binding</keyword>
<dbReference type="Gene3D" id="3.40.640.10">
    <property type="entry name" value="Type I PLP-dependent aspartate aminotransferase-like (Major domain)"/>
    <property type="match status" value="1"/>
</dbReference>
<keyword evidence="2 8" id="KW-0032">Aminotransferase</keyword>
<dbReference type="InterPro" id="IPR015424">
    <property type="entry name" value="PyrdxlP-dep_Trfase"/>
</dbReference>
<dbReference type="GO" id="GO:0003700">
    <property type="term" value="F:DNA-binding transcription factor activity"/>
    <property type="evidence" value="ECO:0007669"/>
    <property type="project" value="InterPro"/>
</dbReference>
<proteinExistence type="inferred from homology"/>
<dbReference type="EMBL" id="JABASA010000001">
    <property type="protein sequence ID" value="NMD48207.1"/>
    <property type="molecule type" value="Genomic_DNA"/>
</dbReference>
<dbReference type="Pfam" id="PF00392">
    <property type="entry name" value="GntR"/>
    <property type="match status" value="1"/>
</dbReference>
<protein>
    <submittedName>
        <fullName evidence="8">PLP-dependent aminotransferase family protein</fullName>
    </submittedName>
</protein>
<evidence type="ECO:0000256" key="5">
    <source>
        <dbReference type="ARBA" id="ARBA00023125"/>
    </source>
</evidence>
<dbReference type="Proteomes" id="UP000532121">
    <property type="component" value="Unassembled WGS sequence"/>
</dbReference>
<dbReference type="GO" id="GO:0003677">
    <property type="term" value="F:DNA binding"/>
    <property type="evidence" value="ECO:0007669"/>
    <property type="project" value="UniProtKB-KW"/>
</dbReference>
<dbReference type="AlphaFoldDB" id="A0A7X9QG83"/>